<dbReference type="PANTHER" id="PTHR35179:SF2">
    <property type="entry name" value="START DOMAIN-CONTAINING PROTEIN"/>
    <property type="match status" value="1"/>
</dbReference>
<dbReference type="OrthoDB" id="5393654at2759"/>
<proteinExistence type="predicted"/>
<evidence type="ECO:0000313" key="4">
    <source>
        <dbReference type="Proteomes" id="UP000036947"/>
    </source>
</evidence>
<feature type="coiled-coil region" evidence="1">
    <location>
        <begin position="338"/>
        <end position="365"/>
    </location>
</feature>
<sequence>MSSQRRGRGRGGYWGGWRPQTNALRTRTAPEDTPSPSPPLRDLVEAITREHIGAATLDVEEPCDITGTELVASYNWTDDEVPKIIIPGKLPLWTPPSNPPQLSEDKGVFYRDRNAASFPNHPMEPAVKAVMWMRPVPDLGPIDVFACRSTLGSLLRYVRGVDKPFRMLVEVVGETVHLVRRENTPKEQIPGVRGYGHTFPEAYTTWEPDVRRSLSHQRIIKYRLGGLDLMVRFEGDGYIDPDKALELAFYTKDTLDPVEHFGDLRLSPKSGLGNSTRLEIVSAGEVTPQNCIFDIKTRSIRVQDTDTLADELPRLWLSQIPKFILAHHTRGLFKDVQVKDVAADVQEWEKQNQSVTKQLVALLCRISLVAMEKKDVELELVRKEGGPLEMRERLSDAGCGFSPLTRELWEDWLDDWQRANASAVSPSLPRPPHHIRLLLLHPLKPLVQPLIPANAQLPLMSDHLPRPVPVVNRPHPQHLEPEPQVQAVRLSRRDKQRRHAPRVGLVGDGAEELPADAFSLVGGVYHEVVDDCGG</sequence>
<feature type="region of interest" description="Disordered" evidence="2">
    <location>
        <begin position="1"/>
        <end position="40"/>
    </location>
</feature>
<evidence type="ECO:0000256" key="2">
    <source>
        <dbReference type="SAM" id="MobiDB-lite"/>
    </source>
</evidence>
<evidence type="ECO:0008006" key="5">
    <source>
        <dbReference type="Google" id="ProtNLM"/>
    </source>
</evidence>
<dbReference type="EMBL" id="LFRF01000039">
    <property type="protein sequence ID" value="KND87264.1"/>
    <property type="molecule type" value="Genomic_DNA"/>
</dbReference>
<keyword evidence="1" id="KW-0175">Coiled coil</keyword>
<keyword evidence="4" id="KW-1185">Reference proteome</keyword>
<evidence type="ECO:0000313" key="3">
    <source>
        <dbReference type="EMBL" id="KND87264.1"/>
    </source>
</evidence>
<protein>
    <recommendedName>
        <fullName evidence="5">Geranylgeranyl pyrophosphate synthetase</fullName>
    </recommendedName>
</protein>
<dbReference type="Proteomes" id="UP000036947">
    <property type="component" value="Unassembled WGS sequence"/>
</dbReference>
<dbReference type="STRING" id="1163406.A0A0L0MZQ9"/>
<reference evidence="3 4" key="1">
    <citation type="journal article" date="2015" name="BMC Genomics">
        <title>The genome of the truffle-parasite Tolypocladium ophioglossoides and the evolution of antifungal peptaibiotics.</title>
        <authorList>
            <person name="Quandt C.A."/>
            <person name="Bushley K.E."/>
            <person name="Spatafora J.W."/>
        </authorList>
    </citation>
    <scope>NUCLEOTIDE SEQUENCE [LARGE SCALE GENOMIC DNA]</scope>
    <source>
        <strain evidence="3 4">CBS 100239</strain>
    </source>
</reference>
<dbReference type="PANTHER" id="PTHR35179">
    <property type="entry name" value="PROTEIN CBG02620"/>
    <property type="match status" value="1"/>
</dbReference>
<organism evidence="3 4">
    <name type="scientific">Tolypocladium ophioglossoides (strain CBS 100239)</name>
    <name type="common">Snaketongue truffleclub</name>
    <name type="synonym">Elaphocordyceps ophioglossoides</name>
    <dbReference type="NCBI Taxonomy" id="1163406"/>
    <lineage>
        <taxon>Eukaryota</taxon>
        <taxon>Fungi</taxon>
        <taxon>Dikarya</taxon>
        <taxon>Ascomycota</taxon>
        <taxon>Pezizomycotina</taxon>
        <taxon>Sordariomycetes</taxon>
        <taxon>Hypocreomycetidae</taxon>
        <taxon>Hypocreales</taxon>
        <taxon>Ophiocordycipitaceae</taxon>
        <taxon>Tolypocladium</taxon>
    </lineage>
</organism>
<name>A0A0L0MZQ9_TOLOC</name>
<evidence type="ECO:0000256" key="1">
    <source>
        <dbReference type="SAM" id="Coils"/>
    </source>
</evidence>
<gene>
    <name evidence="3" type="ORF">TOPH_08116</name>
</gene>
<comment type="caution">
    <text evidence="3">The sequence shown here is derived from an EMBL/GenBank/DDBJ whole genome shotgun (WGS) entry which is preliminary data.</text>
</comment>
<dbReference type="AlphaFoldDB" id="A0A0L0MZQ9"/>
<accession>A0A0L0MZQ9</accession>